<gene>
    <name evidence="18" type="ORF">O3P69_017350</name>
</gene>
<dbReference type="InterPro" id="IPR036291">
    <property type="entry name" value="NAD(P)-bd_dom_sf"/>
</dbReference>
<evidence type="ECO:0008006" key="20">
    <source>
        <dbReference type="Google" id="ProtNLM"/>
    </source>
</evidence>
<keyword evidence="5" id="KW-0406">Ion transport</keyword>
<feature type="domain" description="Pyrroline-5-carboxylate reductase catalytic N-terminal" evidence="17">
    <location>
        <begin position="53"/>
        <end position="120"/>
    </location>
</feature>
<keyword evidence="5" id="KW-0813">Transport</keyword>
<evidence type="ECO:0000256" key="12">
    <source>
        <dbReference type="ARBA" id="ARBA00048958"/>
    </source>
</evidence>
<comment type="cofactor">
    <cofactor evidence="1">
        <name>heme b</name>
        <dbReference type="ChEBI" id="CHEBI:60344"/>
    </cofactor>
</comment>
<comment type="caution">
    <text evidence="18">The sequence shown here is derived from an EMBL/GenBank/DDBJ whole genome shotgun (WGS) entry which is preliminary data.</text>
</comment>
<feature type="transmembrane region" description="Helical" evidence="15">
    <location>
        <begin position="342"/>
        <end position="363"/>
    </location>
</feature>
<keyword evidence="6 15" id="KW-0812">Transmembrane</keyword>
<comment type="similarity">
    <text evidence="4">Belongs to the STEAP family.</text>
</comment>
<feature type="region of interest" description="Disordered" evidence="14">
    <location>
        <begin position="1"/>
        <end position="37"/>
    </location>
</feature>
<dbReference type="InterPro" id="IPR051267">
    <property type="entry name" value="STEAP_metalloreductase"/>
</dbReference>
<dbReference type="GO" id="GO:0008823">
    <property type="term" value="F:cupric reductase (NADH) activity"/>
    <property type="evidence" value="ECO:0007669"/>
    <property type="project" value="TreeGrafter"/>
</dbReference>
<dbReference type="SUPFAM" id="SSF51735">
    <property type="entry name" value="NAD(P)-binding Rossmann-fold domains"/>
    <property type="match status" value="1"/>
</dbReference>
<dbReference type="GO" id="GO:0006826">
    <property type="term" value="P:iron ion transport"/>
    <property type="evidence" value="ECO:0007669"/>
    <property type="project" value="UniProtKB-KW"/>
</dbReference>
<evidence type="ECO:0000256" key="6">
    <source>
        <dbReference type="ARBA" id="ARBA00022692"/>
    </source>
</evidence>
<evidence type="ECO:0000256" key="14">
    <source>
        <dbReference type="SAM" id="MobiDB-lite"/>
    </source>
</evidence>
<comment type="catalytic activity">
    <reaction evidence="12">
        <text>2 Cu(+) + NADP(+) + H(+) = 2 Cu(2+) + NADPH</text>
        <dbReference type="Rhea" id="RHEA:71771"/>
        <dbReference type="ChEBI" id="CHEBI:15378"/>
        <dbReference type="ChEBI" id="CHEBI:29036"/>
        <dbReference type="ChEBI" id="CHEBI:49552"/>
        <dbReference type="ChEBI" id="CHEBI:57783"/>
        <dbReference type="ChEBI" id="CHEBI:58349"/>
    </reaction>
    <physiologicalReaction direction="right-to-left" evidence="12">
        <dbReference type="Rhea" id="RHEA:71773"/>
    </physiologicalReaction>
</comment>
<evidence type="ECO:0000256" key="13">
    <source>
        <dbReference type="ARBA" id="ARBA00049387"/>
    </source>
</evidence>
<reference evidence="18 19" key="1">
    <citation type="submission" date="2023-03" db="EMBL/GenBank/DDBJ databases">
        <title>High-quality genome of Scylla paramamosain provides insights in environmental adaptation.</title>
        <authorList>
            <person name="Zhang L."/>
        </authorList>
    </citation>
    <scope>NUCLEOTIDE SEQUENCE [LARGE SCALE GENOMIC DNA]</scope>
    <source>
        <strain evidence="18">LZ_2023a</strain>
        <tissue evidence="18">Muscle</tissue>
    </source>
</reference>
<dbReference type="EMBL" id="JARAKH010000024">
    <property type="protein sequence ID" value="KAK8391769.1"/>
    <property type="molecule type" value="Genomic_DNA"/>
</dbReference>
<evidence type="ECO:0000313" key="18">
    <source>
        <dbReference type="EMBL" id="KAK8391769.1"/>
    </source>
</evidence>
<comment type="subcellular location">
    <subcellularLocation>
        <location evidence="3">Endosome membrane</location>
        <topology evidence="3">Multi-pass membrane protein</topology>
    </subcellularLocation>
</comment>
<accession>A0AAW0TVL7</accession>
<evidence type="ECO:0000313" key="19">
    <source>
        <dbReference type="Proteomes" id="UP001487740"/>
    </source>
</evidence>
<keyword evidence="8 15" id="KW-1133">Transmembrane helix</keyword>
<evidence type="ECO:0000256" key="8">
    <source>
        <dbReference type="ARBA" id="ARBA00022989"/>
    </source>
</evidence>
<dbReference type="PANTHER" id="PTHR14239:SF0">
    <property type="entry name" value="F420-DEPENDENT NADP REDUCTASE"/>
    <property type="match status" value="1"/>
</dbReference>
<evidence type="ECO:0000256" key="10">
    <source>
        <dbReference type="ARBA" id="ARBA00023008"/>
    </source>
</evidence>
<feature type="transmembrane region" description="Helical" evidence="15">
    <location>
        <begin position="311"/>
        <end position="330"/>
    </location>
</feature>
<feature type="compositionally biased region" description="Basic and acidic residues" evidence="14">
    <location>
        <begin position="21"/>
        <end position="34"/>
    </location>
</feature>
<dbReference type="Proteomes" id="UP001487740">
    <property type="component" value="Unassembled WGS sequence"/>
</dbReference>
<dbReference type="Pfam" id="PF03807">
    <property type="entry name" value="F420_oxidored"/>
    <property type="match status" value="1"/>
</dbReference>
<evidence type="ECO:0000256" key="4">
    <source>
        <dbReference type="ARBA" id="ARBA00007729"/>
    </source>
</evidence>
<feature type="transmembrane region" description="Helical" evidence="15">
    <location>
        <begin position="260"/>
        <end position="290"/>
    </location>
</feature>
<dbReference type="AlphaFoldDB" id="A0AAW0TVL7"/>
<evidence type="ECO:0000256" key="15">
    <source>
        <dbReference type="SAM" id="Phobius"/>
    </source>
</evidence>
<keyword evidence="11 15" id="KW-0472">Membrane</keyword>
<proteinExistence type="inferred from homology"/>
<dbReference type="PANTHER" id="PTHR14239">
    <property type="entry name" value="DUDULIN-RELATED"/>
    <property type="match status" value="1"/>
</dbReference>
<keyword evidence="9" id="KW-0560">Oxidoreductase</keyword>
<evidence type="ECO:0000256" key="1">
    <source>
        <dbReference type="ARBA" id="ARBA00001970"/>
    </source>
</evidence>
<name>A0AAW0TVL7_SCYPA</name>
<dbReference type="GO" id="GO:0005886">
    <property type="term" value="C:plasma membrane"/>
    <property type="evidence" value="ECO:0007669"/>
    <property type="project" value="TreeGrafter"/>
</dbReference>
<evidence type="ECO:0000256" key="9">
    <source>
        <dbReference type="ARBA" id="ARBA00023002"/>
    </source>
</evidence>
<keyword evidence="10" id="KW-0186">Copper</keyword>
<evidence type="ECO:0000256" key="5">
    <source>
        <dbReference type="ARBA" id="ARBA00022496"/>
    </source>
</evidence>
<dbReference type="Pfam" id="PF01794">
    <property type="entry name" value="Ferric_reduct"/>
    <property type="match status" value="1"/>
</dbReference>
<dbReference type="InterPro" id="IPR013130">
    <property type="entry name" value="Fe3_Rdtase_TM_dom"/>
</dbReference>
<evidence type="ECO:0000256" key="11">
    <source>
        <dbReference type="ARBA" id="ARBA00023136"/>
    </source>
</evidence>
<keyword evidence="5" id="KW-0410">Iron transport</keyword>
<feature type="transmembrane region" description="Helical" evidence="15">
    <location>
        <begin position="220"/>
        <end position="240"/>
    </location>
</feature>
<comment type="cofactor">
    <cofactor evidence="2">
        <name>FAD</name>
        <dbReference type="ChEBI" id="CHEBI:57692"/>
    </cofactor>
</comment>
<feature type="compositionally biased region" description="Polar residues" evidence="14">
    <location>
        <begin position="1"/>
        <end position="11"/>
    </location>
</feature>
<feature type="transmembrane region" description="Helical" evidence="15">
    <location>
        <begin position="375"/>
        <end position="396"/>
    </location>
</feature>
<feature type="domain" description="Ferric oxidoreductase" evidence="16">
    <location>
        <begin position="269"/>
        <end position="389"/>
    </location>
</feature>
<evidence type="ECO:0000256" key="7">
    <source>
        <dbReference type="ARBA" id="ARBA00022753"/>
    </source>
</evidence>
<sequence>MSPLNSETPTLPSGAGNDGQPHAKQDAMEVKARQQDVNGTASHSLWVDVNAHQEANYQVVVGSRNPQKTRPRASGIGATVMQHEEALQQGEVVVMAVPFTHVASLPLQQLAGKIVIDVSNRTPATSSSLGSLSQAEELQALVPAARVVKAFNVLSAYALTRGNMGSKEVPVCSDDEAARRRVCEIARDLRFTPLDMGRLSNAQEVEAIPLSFFTEWRGGFFTSLAVFVFYFLLLLFEWQLCSHLQHPSNDWSSLNRLVSSNVSIACADTALTLLALCYLPGVLAAYLQLWRGTKYSQFPGWLDLWLKSRKHLGLLMLLNSLLHVILKLAGSPLSWNADWRRNAFVASGVFALVLAGILGLTSLPSVAGNMTWREFSFVQSVLGWFTLVLATLHLVFSGWDMLFKPDFTCYLPSNGQFVMVLPLLTLALKLPLLLPCVDSMLQNIRQGYDRTPSRTNNN</sequence>
<evidence type="ECO:0000256" key="3">
    <source>
        <dbReference type="ARBA" id="ARBA00004337"/>
    </source>
</evidence>
<evidence type="ECO:0000256" key="2">
    <source>
        <dbReference type="ARBA" id="ARBA00001974"/>
    </source>
</evidence>
<keyword evidence="7" id="KW-0967">Endosome</keyword>
<keyword evidence="5" id="KW-0408">Iron</keyword>
<dbReference type="GO" id="GO:0052851">
    <property type="term" value="F:ferric-chelate reductase (NADPH) activity"/>
    <property type="evidence" value="ECO:0007669"/>
    <property type="project" value="TreeGrafter"/>
</dbReference>
<feature type="transmembrane region" description="Helical" evidence="15">
    <location>
        <begin position="416"/>
        <end position="437"/>
    </location>
</feature>
<keyword evidence="19" id="KW-1185">Reference proteome</keyword>
<organism evidence="18 19">
    <name type="scientific">Scylla paramamosain</name>
    <name type="common">Mud crab</name>
    <dbReference type="NCBI Taxonomy" id="85552"/>
    <lineage>
        <taxon>Eukaryota</taxon>
        <taxon>Metazoa</taxon>
        <taxon>Ecdysozoa</taxon>
        <taxon>Arthropoda</taxon>
        <taxon>Crustacea</taxon>
        <taxon>Multicrustacea</taxon>
        <taxon>Malacostraca</taxon>
        <taxon>Eumalacostraca</taxon>
        <taxon>Eucarida</taxon>
        <taxon>Decapoda</taxon>
        <taxon>Pleocyemata</taxon>
        <taxon>Brachyura</taxon>
        <taxon>Eubrachyura</taxon>
        <taxon>Portunoidea</taxon>
        <taxon>Portunidae</taxon>
        <taxon>Portuninae</taxon>
        <taxon>Scylla</taxon>
    </lineage>
</organism>
<evidence type="ECO:0000259" key="17">
    <source>
        <dbReference type="Pfam" id="PF03807"/>
    </source>
</evidence>
<protein>
    <recommendedName>
        <fullName evidence="20">Metalloreductase STEAP3</fullName>
    </recommendedName>
</protein>
<comment type="catalytic activity">
    <reaction evidence="13">
        <text>2 Fe(2+) + NADP(+) + H(+) = 2 Fe(3+) + NADPH</text>
        <dbReference type="Rhea" id="RHEA:71767"/>
        <dbReference type="ChEBI" id="CHEBI:15378"/>
        <dbReference type="ChEBI" id="CHEBI:29033"/>
        <dbReference type="ChEBI" id="CHEBI:29034"/>
        <dbReference type="ChEBI" id="CHEBI:57783"/>
        <dbReference type="ChEBI" id="CHEBI:58349"/>
    </reaction>
    <physiologicalReaction direction="right-to-left" evidence="13">
        <dbReference type="Rhea" id="RHEA:71769"/>
    </physiologicalReaction>
</comment>
<evidence type="ECO:0000259" key="16">
    <source>
        <dbReference type="Pfam" id="PF01794"/>
    </source>
</evidence>
<dbReference type="InterPro" id="IPR028939">
    <property type="entry name" value="P5C_Rdtase_cat_N"/>
</dbReference>
<dbReference type="GO" id="GO:0015677">
    <property type="term" value="P:copper ion import"/>
    <property type="evidence" value="ECO:0007669"/>
    <property type="project" value="TreeGrafter"/>
</dbReference>
<dbReference type="Gene3D" id="3.40.50.720">
    <property type="entry name" value="NAD(P)-binding Rossmann-like Domain"/>
    <property type="match status" value="1"/>
</dbReference>
<dbReference type="GO" id="GO:0010008">
    <property type="term" value="C:endosome membrane"/>
    <property type="evidence" value="ECO:0007669"/>
    <property type="project" value="UniProtKB-SubCell"/>
</dbReference>